<dbReference type="InterPro" id="IPR006139">
    <property type="entry name" value="D-isomer_2_OHA_DH_cat_dom"/>
</dbReference>
<dbReference type="PANTHER" id="PTHR43026">
    <property type="entry name" value="2-HYDROXYACID DEHYDROGENASE HOMOLOG 1-RELATED"/>
    <property type="match status" value="1"/>
</dbReference>
<dbReference type="GO" id="GO:0016616">
    <property type="term" value="F:oxidoreductase activity, acting on the CH-OH group of donors, NAD or NADP as acceptor"/>
    <property type="evidence" value="ECO:0007669"/>
    <property type="project" value="InterPro"/>
</dbReference>
<keyword evidence="8" id="KW-1185">Reference proteome</keyword>
<dbReference type="Pfam" id="PF00389">
    <property type="entry name" value="2-Hacid_dh"/>
    <property type="match status" value="1"/>
</dbReference>
<comment type="caution">
    <text evidence="7">The sequence shown here is derived from an EMBL/GenBank/DDBJ whole genome shotgun (WGS) entry which is preliminary data.</text>
</comment>
<evidence type="ECO:0000313" key="7">
    <source>
        <dbReference type="EMBL" id="TQB73569.1"/>
    </source>
</evidence>
<dbReference type="EMBL" id="VIFY01000041">
    <property type="protein sequence ID" value="TQB73569.1"/>
    <property type="molecule type" value="Genomic_DNA"/>
</dbReference>
<dbReference type="PANTHER" id="PTHR43026:SF1">
    <property type="entry name" value="2-HYDROXYACID DEHYDROGENASE HOMOLOG 1-RELATED"/>
    <property type="match status" value="1"/>
</dbReference>
<dbReference type="SUPFAM" id="SSF51735">
    <property type="entry name" value="NAD(P)-binding Rossmann-fold domains"/>
    <property type="match status" value="1"/>
</dbReference>
<gene>
    <name evidence="7" type="ORF">MPDQ_005672</name>
</gene>
<dbReference type="InterPro" id="IPR036291">
    <property type="entry name" value="NAD(P)-bd_dom_sf"/>
</dbReference>
<keyword evidence="2 4" id="KW-0560">Oxidoreductase</keyword>
<dbReference type="OrthoDB" id="298012at2759"/>
<dbReference type="CDD" id="cd12183">
    <property type="entry name" value="LDH_like_2"/>
    <property type="match status" value="1"/>
</dbReference>
<proteinExistence type="inferred from homology"/>
<evidence type="ECO:0000259" key="5">
    <source>
        <dbReference type="Pfam" id="PF00389"/>
    </source>
</evidence>
<comment type="similarity">
    <text evidence="1 4">Belongs to the D-isomer specific 2-hydroxyacid dehydrogenase family.</text>
</comment>
<evidence type="ECO:0000256" key="4">
    <source>
        <dbReference type="RuleBase" id="RU003719"/>
    </source>
</evidence>
<evidence type="ECO:0000313" key="8">
    <source>
        <dbReference type="Proteomes" id="UP000319663"/>
    </source>
</evidence>
<dbReference type="Proteomes" id="UP000319663">
    <property type="component" value="Unassembled WGS sequence"/>
</dbReference>
<sequence length="333" mass="36175">MQIVIFSAEPYDRLALDDVNRSFGHELVYHEAALSEKTAVLASGFPAICIFVNDQVNANVIQTLAQNGTKLIALRCAGFNNVDLAAADAAGITVVRVPAYSPNTVAEYTLGLILCLERKIHKAYLRVREENFALNGLLGSEMHGRVMGIVGTGKIGGLVARYFTAGLGCEVLAEDVYHNPEVIAMGVKYVSVDELFRRADIICLHRPLTPNTRHIINADTLRITKPGVAIINTGRGGLIDSAALLDSLESGHVGGAALDVYENEKQLFFRNLSEKVISDRIFRRLITLPNVLITGHQAFFSAEAMKSIANTTLENVTQFPAGKVDKEVIVSAR</sequence>
<feature type="domain" description="D-isomer specific 2-hydroxyacid dehydrogenase catalytic" evidence="5">
    <location>
        <begin position="4"/>
        <end position="328"/>
    </location>
</feature>
<evidence type="ECO:0000259" key="6">
    <source>
        <dbReference type="Pfam" id="PF02826"/>
    </source>
</evidence>
<dbReference type="GO" id="GO:0051287">
    <property type="term" value="F:NAD binding"/>
    <property type="evidence" value="ECO:0007669"/>
    <property type="project" value="InterPro"/>
</dbReference>
<feature type="domain" description="D-isomer specific 2-hydroxyacid dehydrogenase NAD-binding" evidence="6">
    <location>
        <begin position="110"/>
        <end position="298"/>
    </location>
</feature>
<dbReference type="STRING" id="5098.A0A507R0M5"/>
<dbReference type="InterPro" id="IPR058205">
    <property type="entry name" value="D-LDH-like"/>
</dbReference>
<keyword evidence="3" id="KW-0520">NAD</keyword>
<dbReference type="AlphaFoldDB" id="A0A507R0M5"/>
<dbReference type="Gene3D" id="3.40.50.720">
    <property type="entry name" value="NAD(P)-binding Rossmann-like Domain"/>
    <property type="match status" value="2"/>
</dbReference>
<evidence type="ECO:0008006" key="9">
    <source>
        <dbReference type="Google" id="ProtNLM"/>
    </source>
</evidence>
<organism evidence="7 8">
    <name type="scientific">Monascus purpureus</name>
    <name type="common">Red mold</name>
    <name type="synonym">Monascus anka</name>
    <dbReference type="NCBI Taxonomy" id="5098"/>
    <lineage>
        <taxon>Eukaryota</taxon>
        <taxon>Fungi</taxon>
        <taxon>Dikarya</taxon>
        <taxon>Ascomycota</taxon>
        <taxon>Pezizomycotina</taxon>
        <taxon>Eurotiomycetes</taxon>
        <taxon>Eurotiomycetidae</taxon>
        <taxon>Eurotiales</taxon>
        <taxon>Aspergillaceae</taxon>
        <taxon>Monascus</taxon>
    </lineage>
</organism>
<dbReference type="InterPro" id="IPR006140">
    <property type="entry name" value="D-isomer_DH_NAD-bd"/>
</dbReference>
<accession>A0A507R0M5</accession>
<evidence type="ECO:0000256" key="2">
    <source>
        <dbReference type="ARBA" id="ARBA00023002"/>
    </source>
</evidence>
<dbReference type="Pfam" id="PF02826">
    <property type="entry name" value="2-Hacid_dh_C"/>
    <property type="match status" value="1"/>
</dbReference>
<dbReference type="SUPFAM" id="SSF52283">
    <property type="entry name" value="Formate/glycerate dehydrogenase catalytic domain-like"/>
    <property type="match status" value="1"/>
</dbReference>
<dbReference type="PROSITE" id="PS00670">
    <property type="entry name" value="D_2_HYDROXYACID_DH_2"/>
    <property type="match status" value="1"/>
</dbReference>
<protein>
    <recommendedName>
        <fullName evidence="9">D-lactate dehydrogenase</fullName>
    </recommendedName>
</protein>
<name>A0A507R0M5_MONPU</name>
<reference evidence="7 8" key="1">
    <citation type="submission" date="2019-06" db="EMBL/GenBank/DDBJ databases">
        <title>Wine fermentation using esterase from Monascus purpureus.</title>
        <authorList>
            <person name="Geng C."/>
            <person name="Zhang Y."/>
        </authorList>
    </citation>
    <scope>NUCLEOTIDE SEQUENCE [LARGE SCALE GENOMIC DNA]</scope>
    <source>
        <strain evidence="7">HQ1</strain>
    </source>
</reference>
<evidence type="ECO:0000256" key="1">
    <source>
        <dbReference type="ARBA" id="ARBA00005854"/>
    </source>
</evidence>
<evidence type="ECO:0000256" key="3">
    <source>
        <dbReference type="ARBA" id="ARBA00023027"/>
    </source>
</evidence>
<dbReference type="InterPro" id="IPR029753">
    <property type="entry name" value="D-isomer_DH_CS"/>
</dbReference>